<sequence>MLKIEYKRVTKNIHKISKNWNIEEIVYEYGNMISARYWRMP</sequence>
<evidence type="ECO:0000313" key="1">
    <source>
        <dbReference type="EMBL" id="GAH77763.1"/>
    </source>
</evidence>
<reference evidence="1" key="1">
    <citation type="journal article" date="2014" name="Front. Microbiol.">
        <title>High frequency of phylogenetically diverse reductive dehalogenase-homologous genes in deep subseafloor sedimentary metagenomes.</title>
        <authorList>
            <person name="Kawai M."/>
            <person name="Futagami T."/>
            <person name="Toyoda A."/>
            <person name="Takaki Y."/>
            <person name="Nishi S."/>
            <person name="Hori S."/>
            <person name="Arai W."/>
            <person name="Tsubouchi T."/>
            <person name="Morono Y."/>
            <person name="Uchiyama I."/>
            <person name="Ito T."/>
            <person name="Fujiyama A."/>
            <person name="Inagaki F."/>
            <person name="Takami H."/>
        </authorList>
    </citation>
    <scope>NUCLEOTIDE SEQUENCE</scope>
    <source>
        <strain evidence="1">Expedition CK06-06</strain>
    </source>
</reference>
<feature type="non-terminal residue" evidence="1">
    <location>
        <position position="41"/>
    </location>
</feature>
<comment type="caution">
    <text evidence="1">The sequence shown here is derived from an EMBL/GenBank/DDBJ whole genome shotgun (WGS) entry which is preliminary data.</text>
</comment>
<dbReference type="AlphaFoldDB" id="X1K6Q5"/>
<name>X1K6Q5_9ZZZZ</name>
<proteinExistence type="predicted"/>
<gene>
    <name evidence="1" type="ORF">S03H2_64307</name>
</gene>
<accession>X1K6Q5</accession>
<protein>
    <submittedName>
        <fullName evidence="1">Uncharacterized protein</fullName>
    </submittedName>
</protein>
<dbReference type="EMBL" id="BARU01041757">
    <property type="protein sequence ID" value="GAH77763.1"/>
    <property type="molecule type" value="Genomic_DNA"/>
</dbReference>
<organism evidence="1">
    <name type="scientific">marine sediment metagenome</name>
    <dbReference type="NCBI Taxonomy" id="412755"/>
    <lineage>
        <taxon>unclassified sequences</taxon>
        <taxon>metagenomes</taxon>
        <taxon>ecological metagenomes</taxon>
    </lineage>
</organism>